<comment type="caution">
    <text evidence="16">The sequence shown here is derived from an EMBL/GenBank/DDBJ whole genome shotgun (WGS) entry which is preliminary data.</text>
</comment>
<dbReference type="GO" id="GO:0005886">
    <property type="term" value="C:plasma membrane"/>
    <property type="evidence" value="ECO:0007669"/>
    <property type="project" value="UniProtKB-SubCell"/>
</dbReference>
<feature type="transmembrane region" description="Helical" evidence="15">
    <location>
        <begin position="130"/>
        <end position="149"/>
    </location>
</feature>
<dbReference type="PANTHER" id="PTHR10791:SF246">
    <property type="entry name" value="SUGAR TRANSPORTER SWEET1"/>
    <property type="match status" value="1"/>
</dbReference>
<feature type="transmembrane region" description="Helical" evidence="15">
    <location>
        <begin position="188"/>
        <end position="209"/>
    </location>
</feature>
<evidence type="ECO:0000256" key="1">
    <source>
        <dbReference type="ARBA" id="ARBA00004651"/>
    </source>
</evidence>
<keyword evidence="17" id="KW-1185">Reference proteome</keyword>
<dbReference type="Pfam" id="PF03083">
    <property type="entry name" value="MtN3_slv"/>
    <property type="match status" value="2"/>
</dbReference>
<dbReference type="InterPro" id="IPR047664">
    <property type="entry name" value="SWEET"/>
</dbReference>
<feature type="transmembrane region" description="Helical" evidence="15">
    <location>
        <begin position="12"/>
        <end position="34"/>
    </location>
</feature>
<evidence type="ECO:0000256" key="8">
    <source>
        <dbReference type="ARBA" id="ARBA00022692"/>
    </source>
</evidence>
<evidence type="ECO:0000256" key="15">
    <source>
        <dbReference type="SAM" id="Phobius"/>
    </source>
</evidence>
<dbReference type="InterPro" id="IPR004316">
    <property type="entry name" value="SWEET_rpt"/>
</dbReference>
<evidence type="ECO:0000256" key="9">
    <source>
        <dbReference type="ARBA" id="ARBA00022737"/>
    </source>
</evidence>
<evidence type="ECO:0000256" key="3">
    <source>
        <dbReference type="ARBA" id="ARBA00007809"/>
    </source>
</evidence>
<dbReference type="PANTHER" id="PTHR10791">
    <property type="entry name" value="RAG1-ACTIVATING PROTEIN 1"/>
    <property type="match status" value="1"/>
</dbReference>
<comment type="subcellular location">
    <subcellularLocation>
        <location evidence="1">Cell membrane</location>
        <topology evidence="1">Multi-pass membrane protein</topology>
    </subcellularLocation>
    <subcellularLocation>
        <location evidence="2">Golgi apparatus membrane</location>
        <topology evidence="2">Multi-pass membrane protein</topology>
    </subcellularLocation>
</comment>
<dbReference type="GO" id="GO:0051119">
    <property type="term" value="F:sugar transmembrane transporter activity"/>
    <property type="evidence" value="ECO:0007669"/>
    <property type="project" value="InterPro"/>
</dbReference>
<keyword evidence="5" id="KW-0813">Transport</keyword>
<evidence type="ECO:0000256" key="6">
    <source>
        <dbReference type="ARBA" id="ARBA00022475"/>
    </source>
</evidence>
<feature type="transmembrane region" description="Helical" evidence="15">
    <location>
        <begin position="46"/>
        <end position="67"/>
    </location>
</feature>
<keyword evidence="12 15" id="KW-0472">Membrane</keyword>
<evidence type="ECO:0000256" key="2">
    <source>
        <dbReference type="ARBA" id="ARBA00004653"/>
    </source>
</evidence>
<dbReference type="EMBL" id="BTSX01000004">
    <property type="protein sequence ID" value="GMS94069.1"/>
    <property type="molecule type" value="Genomic_DNA"/>
</dbReference>
<keyword evidence="8 15" id="KW-0812">Transmembrane</keyword>
<feature type="compositionally biased region" description="Low complexity" evidence="14">
    <location>
        <begin position="306"/>
        <end position="316"/>
    </location>
</feature>
<comment type="similarity">
    <text evidence="3">Belongs to the SWEET sugar transporter family.</text>
</comment>
<organism evidence="16 17">
    <name type="scientific">Pristionchus entomophagus</name>
    <dbReference type="NCBI Taxonomy" id="358040"/>
    <lineage>
        <taxon>Eukaryota</taxon>
        <taxon>Metazoa</taxon>
        <taxon>Ecdysozoa</taxon>
        <taxon>Nematoda</taxon>
        <taxon>Chromadorea</taxon>
        <taxon>Rhabditida</taxon>
        <taxon>Rhabditina</taxon>
        <taxon>Diplogasteromorpha</taxon>
        <taxon>Diplogasteroidea</taxon>
        <taxon>Neodiplogasteridae</taxon>
        <taxon>Pristionchus</taxon>
    </lineage>
</organism>
<gene>
    <name evidence="16" type="ORF">PENTCL1PPCAC_16244</name>
</gene>
<feature type="transmembrane region" description="Helical" evidence="15">
    <location>
        <begin position="161"/>
        <end position="182"/>
    </location>
</feature>
<comment type="function">
    <text evidence="13">Mediates both low-affinity uptake and efflux of sugar across the membrane.</text>
</comment>
<keyword evidence="11" id="KW-0333">Golgi apparatus</keyword>
<dbReference type="GO" id="GO:0000139">
    <property type="term" value="C:Golgi membrane"/>
    <property type="evidence" value="ECO:0007669"/>
    <property type="project" value="UniProtKB-SubCell"/>
</dbReference>
<feature type="transmembrane region" description="Helical" evidence="15">
    <location>
        <begin position="105"/>
        <end position="124"/>
    </location>
</feature>
<dbReference type="Gene3D" id="1.20.1280.290">
    <property type="match status" value="2"/>
</dbReference>
<keyword evidence="9" id="KW-0677">Repeat</keyword>
<evidence type="ECO:0000256" key="14">
    <source>
        <dbReference type="SAM" id="MobiDB-lite"/>
    </source>
</evidence>
<feature type="compositionally biased region" description="Basic and acidic residues" evidence="14">
    <location>
        <begin position="327"/>
        <end position="340"/>
    </location>
</feature>
<evidence type="ECO:0000256" key="7">
    <source>
        <dbReference type="ARBA" id="ARBA00022597"/>
    </source>
</evidence>
<sequence>MFEIFTHGFTFLNLLSCLAFITTVGLFFCGIPICRQIWKRGDTKEISGAPFLMGVVGGSCWFAYGWLKKDYTVLYVTGTQILLYSFYSVFYWCMTKNKLWISLKVLAVIGLCAGLASSVYFFGIKVFHPLGIVCMTLNAADFAAPLAGLKTVIRRRATSTLPLPLCIANFLVSSEWFLYGILVKDFYLITPNGIGCMFATAQIIMFIVLPRKPGMRPPIVKLYRRIASCCCKIDDPAEKDVESDVEKVVPADPDAPQEDKLTRAHRWSKRVVANMAGEIESVFTKVGAYDQFGYSGKLNRLEGDETPPGEAAAAGAQSNPIFTAEEMAEKLREEARKAKETSNSLRQHPSIPLRRVASSPDLSE</sequence>
<feature type="region of interest" description="Disordered" evidence="14">
    <location>
        <begin position="300"/>
        <end position="364"/>
    </location>
</feature>
<evidence type="ECO:0000256" key="12">
    <source>
        <dbReference type="ARBA" id="ARBA00023136"/>
    </source>
</evidence>
<feature type="transmembrane region" description="Helical" evidence="15">
    <location>
        <begin position="73"/>
        <end position="93"/>
    </location>
</feature>
<dbReference type="FunFam" id="1.20.1280.290:FF:000004">
    <property type="entry name" value="Sugar transporter SWEET"/>
    <property type="match status" value="1"/>
</dbReference>
<dbReference type="FunFam" id="1.20.1280.290:FF:000010">
    <property type="entry name" value="Sugar transporter SWEET"/>
    <property type="match status" value="1"/>
</dbReference>
<evidence type="ECO:0000256" key="10">
    <source>
        <dbReference type="ARBA" id="ARBA00022989"/>
    </source>
</evidence>
<keyword evidence="10 15" id="KW-1133">Transmembrane helix</keyword>
<evidence type="ECO:0000256" key="4">
    <source>
        <dbReference type="ARBA" id="ARBA00021741"/>
    </source>
</evidence>
<evidence type="ECO:0000256" key="5">
    <source>
        <dbReference type="ARBA" id="ARBA00022448"/>
    </source>
</evidence>
<evidence type="ECO:0000313" key="16">
    <source>
        <dbReference type="EMBL" id="GMS94069.1"/>
    </source>
</evidence>
<dbReference type="AlphaFoldDB" id="A0AAV5TIF9"/>
<reference evidence="16" key="1">
    <citation type="submission" date="2023-10" db="EMBL/GenBank/DDBJ databases">
        <title>Genome assembly of Pristionchus species.</title>
        <authorList>
            <person name="Yoshida K."/>
            <person name="Sommer R.J."/>
        </authorList>
    </citation>
    <scope>NUCLEOTIDE SEQUENCE</scope>
    <source>
        <strain evidence="16">RS0144</strain>
    </source>
</reference>
<protein>
    <recommendedName>
        <fullName evidence="4">Sugar transporter SWEET1</fullName>
    </recommendedName>
</protein>
<keyword evidence="6" id="KW-1003">Cell membrane</keyword>
<accession>A0AAV5TIF9</accession>
<dbReference type="Proteomes" id="UP001432027">
    <property type="component" value="Unassembled WGS sequence"/>
</dbReference>
<evidence type="ECO:0000313" key="17">
    <source>
        <dbReference type="Proteomes" id="UP001432027"/>
    </source>
</evidence>
<name>A0AAV5TIF9_9BILA</name>
<evidence type="ECO:0000256" key="11">
    <source>
        <dbReference type="ARBA" id="ARBA00023034"/>
    </source>
</evidence>
<evidence type="ECO:0000256" key="13">
    <source>
        <dbReference type="ARBA" id="ARBA00055578"/>
    </source>
</evidence>
<keyword evidence="7" id="KW-0762">Sugar transport</keyword>
<proteinExistence type="inferred from homology"/>